<feature type="transmembrane region" description="Helical" evidence="6">
    <location>
        <begin position="188"/>
        <end position="206"/>
    </location>
</feature>
<evidence type="ECO:0000256" key="5">
    <source>
        <dbReference type="ARBA" id="ARBA00023136"/>
    </source>
</evidence>
<dbReference type="Pfam" id="PF01940">
    <property type="entry name" value="DUF92"/>
    <property type="match status" value="1"/>
</dbReference>
<gene>
    <name evidence="7" type="ORF">PV02_10880</name>
</gene>
<feature type="transmembrane region" description="Helical" evidence="6">
    <location>
        <begin position="218"/>
        <end position="236"/>
    </location>
</feature>
<feature type="transmembrane region" description="Helical" evidence="6">
    <location>
        <begin position="457"/>
        <end position="477"/>
    </location>
</feature>
<sequence>MHSVIERLEKMEHEYRRQILHAAFGMLVFAFPFLDVSTLLLLSFLIIIVLAYFPEYPVIAKFLYRKPEPGSREELTDMNDGVRSARNLAVSVFTMLLISQMLQFTPLDFPLYVIGGAIAISTFGSSAATFIRHRTRIHLNGAARRINGGGDQHLLPSSIVMLGIGIVSAFVAGFWIAGWGTLGVSREMVNMIFFLAVIGSITGALFESIPSKVDDNISVPLGAGMAMWLFHAFGYSVPPSEMFMALMFSLVLGYLAYRARIADLSALFSASLLGVLIIVFSDIFWFILLLTFFILGGAFTKYKYTYKESIGIAQSKDGVRSYENVFSNSMAALVLAILYGIYPQYSELIIFAYLGTVATATGDTLASEIGTTARSQPIMITTLKPVRAGVDGAVSVLGEVAALLGAMVIGVLPVLFGRVDGALTVIFITTAGGFLGTNVDSLLGATLQHRGMLSNSGVNLVATFAGAFISGILYLLLV</sequence>
<evidence type="ECO:0000256" key="6">
    <source>
        <dbReference type="SAM" id="Phobius"/>
    </source>
</evidence>
<keyword evidence="5 6" id="KW-0472">Membrane</keyword>
<comment type="caution">
    <text evidence="7">The sequence shown here is derived from an EMBL/GenBank/DDBJ whole genome shotgun (WGS) entry which is preliminary data.</text>
</comment>
<evidence type="ECO:0000313" key="8">
    <source>
        <dbReference type="Proteomes" id="UP001206983"/>
    </source>
</evidence>
<comment type="similarity">
    <text evidence="2">Belongs to the TMEM19 family.</text>
</comment>
<organism evidence="7 8">
    <name type="scientific">Methanolobus chelungpuianus</name>
    <dbReference type="NCBI Taxonomy" id="502115"/>
    <lineage>
        <taxon>Archaea</taxon>
        <taxon>Methanobacteriati</taxon>
        <taxon>Methanobacteriota</taxon>
        <taxon>Stenosarchaea group</taxon>
        <taxon>Methanomicrobia</taxon>
        <taxon>Methanosarcinales</taxon>
        <taxon>Methanosarcinaceae</taxon>
        <taxon>Methanolobus</taxon>
    </lineage>
</organism>
<evidence type="ECO:0000256" key="1">
    <source>
        <dbReference type="ARBA" id="ARBA00004141"/>
    </source>
</evidence>
<keyword evidence="4 6" id="KW-1133">Transmembrane helix</keyword>
<feature type="transmembrane region" description="Helical" evidence="6">
    <location>
        <begin position="388"/>
        <end position="416"/>
    </location>
</feature>
<protein>
    <recommendedName>
        <fullName evidence="9">TIGR00297 family protein</fullName>
    </recommendedName>
</protein>
<proteinExistence type="inferred from homology"/>
<keyword evidence="8" id="KW-1185">Reference proteome</keyword>
<feature type="transmembrane region" description="Helical" evidence="6">
    <location>
        <begin position="18"/>
        <end position="34"/>
    </location>
</feature>
<dbReference type="Proteomes" id="UP001206983">
    <property type="component" value="Unassembled WGS sequence"/>
</dbReference>
<evidence type="ECO:0000256" key="2">
    <source>
        <dbReference type="ARBA" id="ARBA00009012"/>
    </source>
</evidence>
<reference evidence="7 8" key="1">
    <citation type="journal article" date="2011" name="Appl. Environ. Microbiol.">
        <title>Methanogenic archaea isolated from Taiwan's Chelungpu fault.</title>
        <authorList>
            <person name="Wu S.Y."/>
            <person name="Lai M.C."/>
        </authorList>
    </citation>
    <scope>NUCLEOTIDE SEQUENCE [LARGE SCALE GENOMIC DNA]</scope>
    <source>
        <strain evidence="7 8">St545Mb</strain>
    </source>
</reference>
<dbReference type="InterPro" id="IPR002794">
    <property type="entry name" value="DUF92_TMEM19"/>
</dbReference>
<evidence type="ECO:0000256" key="4">
    <source>
        <dbReference type="ARBA" id="ARBA00022989"/>
    </source>
</evidence>
<evidence type="ECO:0000313" key="7">
    <source>
        <dbReference type="EMBL" id="MCQ6963579.1"/>
    </source>
</evidence>
<accession>A0AAE3HCK2</accession>
<feature type="transmembrane region" description="Helical" evidence="6">
    <location>
        <begin position="242"/>
        <end position="257"/>
    </location>
</feature>
<name>A0AAE3HCK2_9EURY</name>
<keyword evidence="3 6" id="KW-0812">Transmembrane</keyword>
<dbReference type="AlphaFoldDB" id="A0AAE3HCK2"/>
<feature type="transmembrane region" description="Helical" evidence="6">
    <location>
        <begin position="422"/>
        <end position="445"/>
    </location>
</feature>
<feature type="transmembrane region" description="Helical" evidence="6">
    <location>
        <begin position="154"/>
        <end position="176"/>
    </location>
</feature>
<evidence type="ECO:0008006" key="9">
    <source>
        <dbReference type="Google" id="ProtNLM"/>
    </source>
</evidence>
<dbReference type="EMBL" id="JTEO01000006">
    <property type="protein sequence ID" value="MCQ6963579.1"/>
    <property type="molecule type" value="Genomic_DNA"/>
</dbReference>
<feature type="transmembrane region" description="Helical" evidence="6">
    <location>
        <begin position="109"/>
        <end position="131"/>
    </location>
</feature>
<comment type="subcellular location">
    <subcellularLocation>
        <location evidence="1">Membrane</location>
        <topology evidence="1">Multi-pass membrane protein</topology>
    </subcellularLocation>
</comment>
<dbReference type="NCBIfam" id="TIGR00297">
    <property type="entry name" value="TIGR00297 family protein"/>
    <property type="match status" value="1"/>
</dbReference>
<dbReference type="PANTHER" id="PTHR13353">
    <property type="entry name" value="TRANSMEMBRANE PROTEIN 19"/>
    <property type="match status" value="1"/>
</dbReference>
<evidence type="ECO:0000256" key="3">
    <source>
        <dbReference type="ARBA" id="ARBA00022692"/>
    </source>
</evidence>
<dbReference type="PANTHER" id="PTHR13353:SF5">
    <property type="entry name" value="TRANSMEMBRANE PROTEIN 19"/>
    <property type="match status" value="1"/>
</dbReference>
<dbReference type="GO" id="GO:0016020">
    <property type="term" value="C:membrane"/>
    <property type="evidence" value="ECO:0007669"/>
    <property type="project" value="UniProtKB-SubCell"/>
</dbReference>